<reference evidence="1" key="5">
    <citation type="journal article" date="2021" name="G3 (Bethesda)">
        <title>Aegilops tauschii genome assembly Aet v5.0 features greater sequence contiguity and improved annotation.</title>
        <authorList>
            <person name="Wang L."/>
            <person name="Zhu T."/>
            <person name="Rodriguez J.C."/>
            <person name="Deal K.R."/>
            <person name="Dubcovsky J."/>
            <person name="McGuire P.E."/>
            <person name="Lux T."/>
            <person name="Spannagl M."/>
            <person name="Mayer K.F.X."/>
            <person name="Baldrich P."/>
            <person name="Meyers B.C."/>
            <person name="Huo N."/>
            <person name="Gu Y.Q."/>
            <person name="Zhou H."/>
            <person name="Devos K.M."/>
            <person name="Bennetzen J.L."/>
            <person name="Unver T."/>
            <person name="Budak H."/>
            <person name="Gulick P.J."/>
            <person name="Galiba G."/>
            <person name="Kalapos B."/>
            <person name="Nelson D.R."/>
            <person name="Li P."/>
            <person name="You F.M."/>
            <person name="Luo M.C."/>
            <person name="Dvorak J."/>
        </authorList>
    </citation>
    <scope>NUCLEOTIDE SEQUENCE [LARGE SCALE GENOMIC DNA]</scope>
    <source>
        <strain evidence="1">cv. AL8/78</strain>
    </source>
</reference>
<evidence type="ECO:0000313" key="1">
    <source>
        <dbReference type="EnsemblPlants" id="AET5Gv20369900.6"/>
    </source>
</evidence>
<protein>
    <submittedName>
        <fullName evidence="1">Uncharacterized protein</fullName>
    </submittedName>
</protein>
<reference evidence="1" key="3">
    <citation type="journal article" date="2017" name="Nature">
        <title>Genome sequence of the progenitor of the wheat D genome Aegilops tauschii.</title>
        <authorList>
            <person name="Luo M.C."/>
            <person name="Gu Y.Q."/>
            <person name="Puiu D."/>
            <person name="Wang H."/>
            <person name="Twardziok S.O."/>
            <person name="Deal K.R."/>
            <person name="Huo N."/>
            <person name="Zhu T."/>
            <person name="Wang L."/>
            <person name="Wang Y."/>
            <person name="McGuire P.E."/>
            <person name="Liu S."/>
            <person name="Long H."/>
            <person name="Ramasamy R.K."/>
            <person name="Rodriguez J.C."/>
            <person name="Van S.L."/>
            <person name="Yuan L."/>
            <person name="Wang Z."/>
            <person name="Xia Z."/>
            <person name="Xiao L."/>
            <person name="Anderson O.D."/>
            <person name="Ouyang S."/>
            <person name="Liang Y."/>
            <person name="Zimin A.V."/>
            <person name="Pertea G."/>
            <person name="Qi P."/>
            <person name="Bennetzen J.L."/>
            <person name="Dai X."/>
            <person name="Dawson M.W."/>
            <person name="Muller H.G."/>
            <person name="Kugler K."/>
            <person name="Rivarola-Duarte L."/>
            <person name="Spannagl M."/>
            <person name="Mayer K.F.X."/>
            <person name="Lu F.H."/>
            <person name="Bevan M.W."/>
            <person name="Leroy P."/>
            <person name="Li P."/>
            <person name="You F.M."/>
            <person name="Sun Q."/>
            <person name="Liu Z."/>
            <person name="Lyons E."/>
            <person name="Wicker T."/>
            <person name="Salzberg S.L."/>
            <person name="Devos K.M."/>
            <person name="Dvorak J."/>
        </authorList>
    </citation>
    <scope>NUCLEOTIDE SEQUENCE [LARGE SCALE GENOMIC DNA]</scope>
    <source>
        <strain evidence="1">cv. AL8/78</strain>
    </source>
</reference>
<evidence type="ECO:0000313" key="2">
    <source>
        <dbReference type="Proteomes" id="UP000015105"/>
    </source>
</evidence>
<dbReference type="Proteomes" id="UP000015105">
    <property type="component" value="Chromosome 5D"/>
</dbReference>
<organism evidence="1 2">
    <name type="scientific">Aegilops tauschii subsp. strangulata</name>
    <name type="common">Goatgrass</name>
    <dbReference type="NCBI Taxonomy" id="200361"/>
    <lineage>
        <taxon>Eukaryota</taxon>
        <taxon>Viridiplantae</taxon>
        <taxon>Streptophyta</taxon>
        <taxon>Embryophyta</taxon>
        <taxon>Tracheophyta</taxon>
        <taxon>Spermatophyta</taxon>
        <taxon>Magnoliopsida</taxon>
        <taxon>Liliopsida</taxon>
        <taxon>Poales</taxon>
        <taxon>Poaceae</taxon>
        <taxon>BOP clade</taxon>
        <taxon>Pooideae</taxon>
        <taxon>Triticodae</taxon>
        <taxon>Triticeae</taxon>
        <taxon>Triticinae</taxon>
        <taxon>Aegilops</taxon>
    </lineage>
</organism>
<reference evidence="1" key="4">
    <citation type="submission" date="2019-03" db="UniProtKB">
        <authorList>
            <consortium name="EnsemblPlants"/>
        </authorList>
    </citation>
    <scope>IDENTIFICATION</scope>
</reference>
<dbReference type="EnsemblPlants" id="AET5Gv20369900.6">
    <property type="protein sequence ID" value="AET5Gv20369900.6"/>
    <property type="gene ID" value="AET5Gv20369900"/>
</dbReference>
<sequence length="168" mass="19272">SSSVLVSQKTMVYYSKTCKIHDERKRHVACKCQVYATWDPEMVLTREEGPFWSTDKIGVRRQLGSICSVESVACVSWQAESATSYPSQPCHLEWPQMAHLPTSFSRQLRVSKKVQPGRQQAAGLEIRLEFTETVQQYASNFFLRLILTKHTGTNFAEISERNSWICCF</sequence>
<name>A0A453KCB4_AEGTS</name>
<accession>A0A453KCB4</accession>
<reference evidence="2" key="2">
    <citation type="journal article" date="2017" name="Nat. Plants">
        <title>The Aegilops tauschii genome reveals multiple impacts of transposons.</title>
        <authorList>
            <person name="Zhao G."/>
            <person name="Zou C."/>
            <person name="Li K."/>
            <person name="Wang K."/>
            <person name="Li T."/>
            <person name="Gao L."/>
            <person name="Zhang X."/>
            <person name="Wang H."/>
            <person name="Yang Z."/>
            <person name="Liu X."/>
            <person name="Jiang W."/>
            <person name="Mao L."/>
            <person name="Kong X."/>
            <person name="Jiao Y."/>
            <person name="Jia J."/>
        </authorList>
    </citation>
    <scope>NUCLEOTIDE SEQUENCE [LARGE SCALE GENOMIC DNA]</scope>
    <source>
        <strain evidence="2">cv. AL8/78</strain>
    </source>
</reference>
<dbReference type="Gramene" id="AET5Gv20369900.6">
    <property type="protein sequence ID" value="AET5Gv20369900.6"/>
    <property type="gene ID" value="AET5Gv20369900"/>
</dbReference>
<reference evidence="2" key="1">
    <citation type="journal article" date="2014" name="Science">
        <title>Ancient hybridizations among the ancestral genomes of bread wheat.</title>
        <authorList>
            <consortium name="International Wheat Genome Sequencing Consortium,"/>
            <person name="Marcussen T."/>
            <person name="Sandve S.R."/>
            <person name="Heier L."/>
            <person name="Spannagl M."/>
            <person name="Pfeifer M."/>
            <person name="Jakobsen K.S."/>
            <person name="Wulff B.B."/>
            <person name="Steuernagel B."/>
            <person name="Mayer K.F."/>
            <person name="Olsen O.A."/>
        </authorList>
    </citation>
    <scope>NUCLEOTIDE SEQUENCE [LARGE SCALE GENOMIC DNA]</scope>
    <source>
        <strain evidence="2">cv. AL8/78</strain>
    </source>
</reference>
<dbReference type="AlphaFoldDB" id="A0A453KCB4"/>
<proteinExistence type="predicted"/>
<keyword evidence="2" id="KW-1185">Reference proteome</keyword>